<proteinExistence type="predicted"/>
<feature type="region of interest" description="Disordered" evidence="2">
    <location>
        <begin position="907"/>
        <end position="954"/>
    </location>
</feature>
<feature type="region of interest" description="Disordered" evidence="2">
    <location>
        <begin position="1016"/>
        <end position="1054"/>
    </location>
</feature>
<feature type="compositionally biased region" description="Polar residues" evidence="2">
    <location>
        <begin position="1038"/>
        <end position="1054"/>
    </location>
</feature>
<feature type="coiled-coil region" evidence="1">
    <location>
        <begin position="79"/>
        <end position="141"/>
    </location>
</feature>
<dbReference type="RefSeq" id="XP_052747048.1">
    <property type="nucleotide sequence ID" value="XM_052891088.1"/>
</dbReference>
<evidence type="ECO:0000313" key="3">
    <source>
        <dbReference type="Proteomes" id="UP001652582"/>
    </source>
</evidence>
<sequence>MSATFEESVFDFDINFLQPSVNAESRVDKQRRQILITKKKAIAIDALIKKFYAQREKWEQNEVVLLTAKEECKQVCINYQEALEKCTQLEKAMEMLNSQNEELNSKYTVAQNQYDGLKSYVNQLQLLIKEHESVIEALKVEKNLEKSSSEDYQANLSSIQKENKALLKHMRLLNDIALGKKKLRNRHKELLRKYDFTEVSSEDDSSSDDSCDFFDDPPQSPLITSLEDCAAKTIEKNILETTKIEMAIKKDLIQFNENDSDCSNEIVSEDTGCGSSLAFSDGDKCFSSPDYFNNDSPENIPRLGKTKEKKILIDSGTNPNSIHEVVHVATSPLIFDDVALLTDSNTLFPNESDPNTEYYINEIPLSNEIVTIKEKRKLIDIGTSPIKDMEKVHIATSPVLFEKCVELNKTDIDCEKVHVATSPLMFEECVELNETSTVGTADADCQTSNVTDNFTIDISNRKERCIFNEDSVSMPNSNGKHTVIDNLETHGELEISGKTIEERKCLERNNSKKVCDDHSNDDEIDMILSSMRLSQRFITPIPDTPVKMRKDERRKAQNLVENVPETSREHSICRESLKLREDNKSLHKEVANLSKHVMGMTSWMKKIILAINSKENICNERDIDVPAEIFDDTSQETIIIYPNDDDSNNVNKETRHTDFDVSNSLRNELSSITEPDENNCTDNTVQTASISHDISEEAPSLNVSESFVVIETVENELSSGSLNNDVHNAKNDSCEAITFEEDLRSDSESDIIINNGVHTTTNMSPIECGGYKKKKHNKLSKLDKFKKKLLPKSKISKAEIVTRKTRRKHILTPASNLPRVDATTILNNKSAYENAAKVMAEIKIKEKDSVNKKRITRKVRKTVKDKNDCKIDEECLDQSIAKRNLRRKSNDQQNFIEKRTQSIESLDDEPLSTIRTRSRSQKLSISSPVCTETSKRDSSESEEKKKIINSISTDTRAGGNKRVLRSYHNRNTVDLDCVEKTPLSGNEELISDTPFCTRRKRNSRDEKQYVNDNVNNIADAPNTSLNDTRTRNRKRKLSNTNDEQNINDNGTVSNKIQDRRISRIENLKQNYTHCIKDVSVVLSKIDDITIFQTENETNNITGSIIASSNIQDQGSSYVNRKTQKNEEVSIDPLDNDINHPKQSILCKMLEKHGRGERKSPNEKVSDNVINNLGKKLEERIASINELPVPKVKLALKKLVDEVLSWDPKHFMLGFMAYLKDPDRKTELYNKVNSPPAPPMTKSEQVVLYIVRQMETKSPNTVNMVLNYIEFSLFQLNRSPDFDVIESLSHVYALLCRYFGLKSRLRLFLLDAMYCLQFKVVPLIKQCLDVWMHILPLAHMGIAKSPLVTCLVYLLHFYKCEDKYNRVTEIRNILNKKYFYQFGDWNEPKILEMFKNAIKEVRDIPLEKKMLRMALILLGKRHGPKWCHKNIVKNMLMPLIESDKTPLKTKLFCVQTLGALLKPFPADMKVDLEISINYMLDMLKQDPPDAMKEAIFTSLIYLNHHNPGRVTRELLLWRPKQVSPELEALLRDYVRTKKLNTWKQILSKTKM</sequence>
<reference evidence="4" key="1">
    <citation type="submission" date="2025-08" db="UniProtKB">
        <authorList>
            <consortium name="RefSeq"/>
        </authorList>
    </citation>
    <scope>IDENTIFICATION</scope>
</reference>
<gene>
    <name evidence="4" type="primary">LOC112051092</name>
</gene>
<dbReference type="GeneID" id="112051092"/>
<protein>
    <submittedName>
        <fullName evidence="4">Uncharacterized protein LOC112051092</fullName>
    </submittedName>
</protein>
<evidence type="ECO:0000256" key="1">
    <source>
        <dbReference type="SAM" id="Coils"/>
    </source>
</evidence>
<feature type="compositionally biased region" description="Basic and acidic residues" evidence="2">
    <location>
        <begin position="933"/>
        <end position="946"/>
    </location>
</feature>
<organism evidence="3 4">
    <name type="scientific">Bicyclus anynana</name>
    <name type="common">Squinting bush brown butterfly</name>
    <dbReference type="NCBI Taxonomy" id="110368"/>
    <lineage>
        <taxon>Eukaryota</taxon>
        <taxon>Metazoa</taxon>
        <taxon>Ecdysozoa</taxon>
        <taxon>Arthropoda</taxon>
        <taxon>Hexapoda</taxon>
        <taxon>Insecta</taxon>
        <taxon>Pterygota</taxon>
        <taxon>Neoptera</taxon>
        <taxon>Endopterygota</taxon>
        <taxon>Lepidoptera</taxon>
        <taxon>Glossata</taxon>
        <taxon>Ditrysia</taxon>
        <taxon>Papilionoidea</taxon>
        <taxon>Nymphalidae</taxon>
        <taxon>Satyrinae</taxon>
        <taxon>Satyrini</taxon>
        <taxon>Mycalesina</taxon>
        <taxon>Bicyclus</taxon>
    </lineage>
</organism>
<evidence type="ECO:0000256" key="2">
    <source>
        <dbReference type="SAM" id="MobiDB-lite"/>
    </source>
</evidence>
<accession>A0ABM3M6F1</accession>
<dbReference type="Proteomes" id="UP001652582">
    <property type="component" value="Chromosome 3"/>
</dbReference>
<feature type="compositionally biased region" description="Polar residues" evidence="2">
    <location>
        <begin position="1016"/>
        <end position="1027"/>
    </location>
</feature>
<name>A0ABM3M6F1_BICAN</name>
<keyword evidence="3" id="KW-1185">Reference proteome</keyword>
<evidence type="ECO:0000313" key="4">
    <source>
        <dbReference type="RefSeq" id="XP_052747048.1"/>
    </source>
</evidence>
<keyword evidence="1" id="KW-0175">Coiled coil</keyword>
<feature type="compositionally biased region" description="Polar residues" evidence="2">
    <location>
        <begin position="921"/>
        <end position="930"/>
    </location>
</feature>